<evidence type="ECO:0000256" key="4">
    <source>
        <dbReference type="SAM" id="SignalP"/>
    </source>
</evidence>
<keyword evidence="3" id="KW-0349">Heme</keyword>
<accession>A0A062Y1D9</accession>
<dbReference type="Pfam" id="PF09699">
    <property type="entry name" value="Paired_CXXCH_1"/>
    <property type="match status" value="1"/>
</dbReference>
<dbReference type="InterPro" id="IPR036280">
    <property type="entry name" value="Multihaem_cyt_sf"/>
</dbReference>
<dbReference type="OrthoDB" id="102794at2"/>
<dbReference type="GO" id="GO:0009055">
    <property type="term" value="F:electron transfer activity"/>
    <property type="evidence" value="ECO:0007669"/>
    <property type="project" value="InterPro"/>
</dbReference>
<evidence type="ECO:0000256" key="2">
    <source>
        <dbReference type="ARBA" id="ARBA00023004"/>
    </source>
</evidence>
<dbReference type="InterPro" id="IPR010177">
    <property type="entry name" value="Paired_CXXCH_1"/>
</dbReference>
<feature type="domain" description="Cytochrome c" evidence="5">
    <location>
        <begin position="92"/>
        <end position="190"/>
    </location>
</feature>
<feature type="signal peptide" evidence="4">
    <location>
        <begin position="1"/>
        <end position="20"/>
    </location>
</feature>
<dbReference type="PROSITE" id="PS51007">
    <property type="entry name" value="CYTC"/>
    <property type="match status" value="1"/>
</dbReference>
<feature type="chain" id="PRO_5001616567" description="Cytochrome c domain-containing protein" evidence="4">
    <location>
        <begin position="21"/>
        <end position="224"/>
    </location>
</feature>
<dbReference type="SUPFAM" id="SSF48695">
    <property type="entry name" value="Multiheme cytochromes"/>
    <property type="match status" value="1"/>
</dbReference>
<evidence type="ECO:0000313" key="7">
    <source>
        <dbReference type="Proteomes" id="UP000027284"/>
    </source>
</evidence>
<dbReference type="EMBL" id="JMFG01000006">
    <property type="protein sequence ID" value="KDA54595.1"/>
    <property type="molecule type" value="Genomic_DNA"/>
</dbReference>
<organism evidence="6 7">
    <name type="scientific">Thermoanaerobaculum aquaticum</name>
    <dbReference type="NCBI Taxonomy" id="1312852"/>
    <lineage>
        <taxon>Bacteria</taxon>
        <taxon>Pseudomonadati</taxon>
        <taxon>Acidobacteriota</taxon>
        <taxon>Thermoanaerobaculia</taxon>
        <taxon>Thermoanaerobaculales</taxon>
        <taxon>Thermoanaerobaculaceae</taxon>
        <taxon>Thermoanaerobaculum</taxon>
    </lineage>
</organism>
<reference evidence="6 7" key="1">
    <citation type="submission" date="2014-04" db="EMBL/GenBank/DDBJ databases">
        <title>The Genome Sequence of Thermoanaerobaculum aquaticum MP-01, The First Cultivated Group 23 Acidobacterium.</title>
        <authorList>
            <person name="Stamps B.W."/>
            <person name="Losey N.A."/>
            <person name="Lawson P.A."/>
            <person name="Stevenson B.S."/>
        </authorList>
    </citation>
    <scope>NUCLEOTIDE SEQUENCE [LARGE SCALE GENOMIC DNA]</scope>
    <source>
        <strain evidence="6 7">MP-01</strain>
    </source>
</reference>
<name>A0A062Y1D9_9BACT</name>
<keyword evidence="1 3" id="KW-0479">Metal-binding</keyword>
<dbReference type="RefSeq" id="WP_038047162.1">
    <property type="nucleotide sequence ID" value="NZ_JMFG01000006.1"/>
</dbReference>
<sequence length="224" mass="22834">MKKVLVVFASLILAVGLASAASIVGSKHDLRASGGGTPTGQGLTEVCVVCHTPHQASAANGQYPLWNHQGTATASFGVYSSPTMNATPAEIGGAAMGSQSVSLLCMSCHDGTVSVLAMYNNPPSGAPTVNPISGRIDASGRIISTANIGTNLTDDHPVNFTYNTALANADGGLVDPATSPTIQGWLVAGTVQCASCHDVHDPQYTPFLRADNTGSALCLTCHIK</sequence>
<evidence type="ECO:0000259" key="5">
    <source>
        <dbReference type="PROSITE" id="PS51007"/>
    </source>
</evidence>
<dbReference type="STRING" id="1312852.EG19_10560"/>
<keyword evidence="2 3" id="KW-0408">Iron</keyword>
<keyword evidence="4" id="KW-0732">Signal</keyword>
<comment type="caution">
    <text evidence="6">The sequence shown here is derived from an EMBL/GenBank/DDBJ whole genome shotgun (WGS) entry which is preliminary data.</text>
</comment>
<dbReference type="GO" id="GO:0046872">
    <property type="term" value="F:metal ion binding"/>
    <property type="evidence" value="ECO:0007669"/>
    <property type="project" value="UniProtKB-KW"/>
</dbReference>
<proteinExistence type="predicted"/>
<protein>
    <recommendedName>
        <fullName evidence="5">Cytochrome c domain-containing protein</fullName>
    </recommendedName>
</protein>
<evidence type="ECO:0000256" key="1">
    <source>
        <dbReference type="ARBA" id="ARBA00022723"/>
    </source>
</evidence>
<keyword evidence="7" id="KW-1185">Reference proteome</keyword>
<dbReference type="AlphaFoldDB" id="A0A062Y1D9"/>
<dbReference type="InterPro" id="IPR009056">
    <property type="entry name" value="Cyt_c-like_dom"/>
</dbReference>
<dbReference type="Proteomes" id="UP000027284">
    <property type="component" value="Unassembled WGS sequence"/>
</dbReference>
<evidence type="ECO:0000313" key="6">
    <source>
        <dbReference type="EMBL" id="KDA54595.1"/>
    </source>
</evidence>
<gene>
    <name evidence="6" type="ORF">EG19_10560</name>
</gene>
<dbReference type="GO" id="GO:0020037">
    <property type="term" value="F:heme binding"/>
    <property type="evidence" value="ECO:0007669"/>
    <property type="project" value="InterPro"/>
</dbReference>
<evidence type="ECO:0000256" key="3">
    <source>
        <dbReference type="PROSITE-ProRule" id="PRU00433"/>
    </source>
</evidence>